<proteinExistence type="predicted"/>
<feature type="domain" description="NADH:flavin oxidoreductase/NADH oxidase N-terminal" evidence="6">
    <location>
        <begin position="4"/>
        <end position="335"/>
    </location>
</feature>
<dbReference type="PANTHER" id="PTHR43303:SF4">
    <property type="entry name" value="NADPH DEHYDROGENASE C23G7.10C-RELATED"/>
    <property type="match status" value="1"/>
</dbReference>
<accession>A0ABW0EHG9</accession>
<evidence type="ECO:0000259" key="6">
    <source>
        <dbReference type="Pfam" id="PF00724"/>
    </source>
</evidence>
<dbReference type="RefSeq" id="WP_378243006.1">
    <property type="nucleotide sequence ID" value="NZ_JBHSKF010000001.1"/>
</dbReference>
<evidence type="ECO:0000313" key="7">
    <source>
        <dbReference type="EMBL" id="MFC5285763.1"/>
    </source>
</evidence>
<dbReference type="EMBL" id="JBHSKF010000001">
    <property type="protein sequence ID" value="MFC5285763.1"/>
    <property type="molecule type" value="Genomic_DNA"/>
</dbReference>
<dbReference type="SUPFAM" id="SSF51395">
    <property type="entry name" value="FMN-linked oxidoreductases"/>
    <property type="match status" value="1"/>
</dbReference>
<keyword evidence="4" id="KW-0521">NADP</keyword>
<gene>
    <name evidence="7" type="ORF">ACFPM7_01755</name>
</gene>
<evidence type="ECO:0000256" key="3">
    <source>
        <dbReference type="ARBA" id="ARBA00022643"/>
    </source>
</evidence>
<evidence type="ECO:0000256" key="1">
    <source>
        <dbReference type="ARBA" id="ARBA00001917"/>
    </source>
</evidence>
<dbReference type="InterPro" id="IPR044152">
    <property type="entry name" value="YqjM-like"/>
</dbReference>
<dbReference type="Pfam" id="PF00724">
    <property type="entry name" value="Oxidored_FMN"/>
    <property type="match status" value="1"/>
</dbReference>
<protein>
    <submittedName>
        <fullName evidence="7">NADH:flavin oxidoreductase/NADH oxidase</fullName>
    </submittedName>
</protein>
<organism evidence="7 8">
    <name type="scientific">Actinokineospora guangxiensis</name>
    <dbReference type="NCBI Taxonomy" id="1490288"/>
    <lineage>
        <taxon>Bacteria</taxon>
        <taxon>Bacillati</taxon>
        <taxon>Actinomycetota</taxon>
        <taxon>Actinomycetes</taxon>
        <taxon>Pseudonocardiales</taxon>
        <taxon>Pseudonocardiaceae</taxon>
        <taxon>Actinokineospora</taxon>
    </lineage>
</organism>
<evidence type="ECO:0000256" key="4">
    <source>
        <dbReference type="ARBA" id="ARBA00022857"/>
    </source>
</evidence>
<keyword evidence="8" id="KW-1185">Reference proteome</keyword>
<dbReference type="InterPro" id="IPR013785">
    <property type="entry name" value="Aldolase_TIM"/>
</dbReference>
<dbReference type="Gene3D" id="3.20.20.70">
    <property type="entry name" value="Aldolase class I"/>
    <property type="match status" value="1"/>
</dbReference>
<reference evidence="8" key="1">
    <citation type="journal article" date="2019" name="Int. J. Syst. Evol. Microbiol.">
        <title>The Global Catalogue of Microorganisms (GCM) 10K type strain sequencing project: providing services to taxonomists for standard genome sequencing and annotation.</title>
        <authorList>
            <consortium name="The Broad Institute Genomics Platform"/>
            <consortium name="The Broad Institute Genome Sequencing Center for Infectious Disease"/>
            <person name="Wu L."/>
            <person name="Ma J."/>
        </authorList>
    </citation>
    <scope>NUCLEOTIDE SEQUENCE [LARGE SCALE GENOMIC DNA]</scope>
    <source>
        <strain evidence="8">CCUG 59778</strain>
    </source>
</reference>
<evidence type="ECO:0000256" key="2">
    <source>
        <dbReference type="ARBA" id="ARBA00022630"/>
    </source>
</evidence>
<keyword evidence="3" id="KW-0288">FMN</keyword>
<comment type="caution">
    <text evidence="7">The sequence shown here is derived from an EMBL/GenBank/DDBJ whole genome shotgun (WGS) entry which is preliminary data.</text>
</comment>
<dbReference type="PANTHER" id="PTHR43303">
    <property type="entry name" value="NADPH DEHYDROGENASE C23G7.10C-RELATED"/>
    <property type="match status" value="1"/>
</dbReference>
<evidence type="ECO:0000313" key="8">
    <source>
        <dbReference type="Proteomes" id="UP001596157"/>
    </source>
</evidence>
<evidence type="ECO:0000256" key="5">
    <source>
        <dbReference type="ARBA" id="ARBA00023002"/>
    </source>
</evidence>
<comment type="cofactor">
    <cofactor evidence="1">
        <name>FMN</name>
        <dbReference type="ChEBI" id="CHEBI:58210"/>
    </cofactor>
</comment>
<name>A0ABW0EHG9_9PSEU</name>
<dbReference type="InterPro" id="IPR001155">
    <property type="entry name" value="OxRdtase_FMN_N"/>
</dbReference>
<keyword evidence="5" id="KW-0560">Oxidoreductase</keyword>
<keyword evidence="2" id="KW-0285">Flavoprotein</keyword>
<sequence length="350" mass="36497">MSLLFSPLTLRSVTIPNRIAVSPMCQYSAVDGVPNDWHLVHLGSRAVGGAGMVIAEATAVEPRGRISPACTGIWSDEQIAAWKPITAFLAEHGAVAAVQLAHAGFKGSTSAVGDGGVADDDGGWTPVGVTDVPFREDYRTPTALTEDGIAEIVADFAQAARNALAAGFRVVEVHAAHGYLLHEFLSPLTNTRTDGYGGDAERRLRFATEVVAAVRAAVGPEVPVLVRVSATDWTDGGLTGDDTVQIAAALVRAGADLIDASTGGLNRGPVPVGPGYQVPFAEAIRRKADVPTAAVGEITEPAQAEDVLATGAADLVLLGRESLRDPYWPRRAAAELGAPITAPRQYARAW</sequence>
<dbReference type="CDD" id="cd02932">
    <property type="entry name" value="OYE_YqiM_FMN"/>
    <property type="match status" value="1"/>
</dbReference>
<dbReference type="Proteomes" id="UP001596157">
    <property type="component" value="Unassembled WGS sequence"/>
</dbReference>